<dbReference type="WBParaSite" id="ES5_v2.g18320.t1">
    <property type="protein sequence ID" value="ES5_v2.g18320.t1"/>
    <property type="gene ID" value="ES5_v2.g18320"/>
</dbReference>
<accession>A0AC34FM18</accession>
<dbReference type="Proteomes" id="UP000887579">
    <property type="component" value="Unplaced"/>
</dbReference>
<sequence length="139" mass="16420">MIHEDGTVVMLEEIIDVIPNVVEFYYTFGDDSSMINDATFANIRKLKRLRHCAWFSLYNVPEVINVADLAAFAKGRKKYPEYFYIEFSGNNNLSAVYRYQLNALHECLYADAIAEYKSEKFWEYVKFGFETLIYPFFIR</sequence>
<evidence type="ECO:0000313" key="1">
    <source>
        <dbReference type="Proteomes" id="UP000887579"/>
    </source>
</evidence>
<evidence type="ECO:0000313" key="2">
    <source>
        <dbReference type="WBParaSite" id="ES5_v2.g18320.t1"/>
    </source>
</evidence>
<organism evidence="1 2">
    <name type="scientific">Panagrolaimus sp. ES5</name>
    <dbReference type="NCBI Taxonomy" id="591445"/>
    <lineage>
        <taxon>Eukaryota</taxon>
        <taxon>Metazoa</taxon>
        <taxon>Ecdysozoa</taxon>
        <taxon>Nematoda</taxon>
        <taxon>Chromadorea</taxon>
        <taxon>Rhabditida</taxon>
        <taxon>Tylenchina</taxon>
        <taxon>Panagrolaimomorpha</taxon>
        <taxon>Panagrolaimoidea</taxon>
        <taxon>Panagrolaimidae</taxon>
        <taxon>Panagrolaimus</taxon>
    </lineage>
</organism>
<proteinExistence type="predicted"/>
<protein>
    <submittedName>
        <fullName evidence="2">Uncharacterized protein</fullName>
    </submittedName>
</protein>
<reference evidence="2" key="1">
    <citation type="submission" date="2022-11" db="UniProtKB">
        <authorList>
            <consortium name="WormBaseParasite"/>
        </authorList>
    </citation>
    <scope>IDENTIFICATION</scope>
</reference>
<name>A0AC34FM18_9BILA</name>